<keyword evidence="2" id="KW-1185">Reference proteome</keyword>
<proteinExistence type="predicted"/>
<protein>
    <recommendedName>
        <fullName evidence="3">HNH endonuclease</fullName>
    </recommendedName>
</protein>
<name>A0ABZ3B594_9ENTR</name>
<dbReference type="RefSeq" id="WP_342320703.1">
    <property type="nucleotide sequence ID" value="NZ_CP151800.1"/>
</dbReference>
<organism evidence="1 2">
    <name type="scientific">Kosakonia calanthes</name>
    <dbReference type="NCBI Taxonomy" id="3139408"/>
    <lineage>
        <taxon>Bacteria</taxon>
        <taxon>Pseudomonadati</taxon>
        <taxon>Pseudomonadota</taxon>
        <taxon>Gammaproteobacteria</taxon>
        <taxon>Enterobacterales</taxon>
        <taxon>Enterobacteriaceae</taxon>
        <taxon>Kosakonia</taxon>
    </lineage>
</organism>
<reference evidence="1 2" key="1">
    <citation type="submission" date="2024-04" db="EMBL/GenBank/DDBJ databases">
        <title>Kosakonia calanthae sp. nov., a halophilic bacterium isolated from leaves of Calanthe tiplacata.</title>
        <authorList>
            <person name="Wu P."/>
        </authorList>
    </citation>
    <scope>NUCLEOTIDE SEQUENCE [LARGE SCALE GENOMIC DNA]</scope>
    <source>
        <strain evidence="1 2">BYX6</strain>
    </source>
</reference>
<accession>A0ABZ3B594</accession>
<evidence type="ECO:0000313" key="2">
    <source>
        <dbReference type="Proteomes" id="UP001466893"/>
    </source>
</evidence>
<dbReference type="Proteomes" id="UP001466893">
    <property type="component" value="Chromosome"/>
</dbReference>
<dbReference type="EMBL" id="CP151800">
    <property type="protein sequence ID" value="WZV96366.1"/>
    <property type="molecule type" value="Genomic_DNA"/>
</dbReference>
<sequence length="306" mass="34884">MNRIKLIDLDDQTRLDALAKKSEIIGKIGKRTREKDIKNIKLAYDLYKLSHGNPDKILAGMADKPISRKMGGALAHYYKNPTVDINFIDTMREEFSIRTCPMCGSLGSGTLDHYLPQKHNKAFTIFSLNLVPSCLCNSKKGVRLKGKKTNQRLLHPYFDDCLQQRLVKIDIHHPDTTPTVSSHVLVPQTDADYAAVEFHFDTLVKKKVEMYALENFIDFCRRPGDLISALQRNPRDKNHLRRIIEDELESKDNYFKSKNNWVSLLLFALLDDNILTWLASKLCAPGREPNSPLVARKTSGSSLFLL</sequence>
<evidence type="ECO:0008006" key="3">
    <source>
        <dbReference type="Google" id="ProtNLM"/>
    </source>
</evidence>
<gene>
    <name evidence="1" type="ORF">AAEY27_11755</name>
</gene>
<evidence type="ECO:0000313" key="1">
    <source>
        <dbReference type="EMBL" id="WZV96366.1"/>
    </source>
</evidence>